<sequence length="73" mass="8178">MDAEGRLVFWKSGLWEGGAPTLTCNTCKKRRADRMTANERMTSQGWSPASWQTGGQLRPSKRITMCLHTPHAS</sequence>
<accession>A0A0N1IGR5</accession>
<dbReference type="InParanoid" id="A0A0N1IGR5"/>
<dbReference type="AlphaFoldDB" id="A0A0N1IGR5"/>
<evidence type="ECO:0000313" key="2">
    <source>
        <dbReference type="EMBL" id="KPJ14952.1"/>
    </source>
</evidence>
<feature type="region of interest" description="Disordered" evidence="1">
    <location>
        <begin position="35"/>
        <end position="56"/>
    </location>
</feature>
<dbReference type="STRING" id="76193.A0A0N1IGR5"/>
<evidence type="ECO:0000256" key="1">
    <source>
        <dbReference type="SAM" id="MobiDB-lite"/>
    </source>
</evidence>
<gene>
    <name evidence="2" type="ORF">RR48_02693</name>
</gene>
<reference evidence="2 3" key="1">
    <citation type="journal article" date="2015" name="Nat. Commun.">
        <title>Outbred genome sequencing and CRISPR/Cas9 gene editing in butterflies.</title>
        <authorList>
            <person name="Li X."/>
            <person name="Fan D."/>
            <person name="Zhang W."/>
            <person name="Liu G."/>
            <person name="Zhang L."/>
            <person name="Zhao L."/>
            <person name="Fang X."/>
            <person name="Chen L."/>
            <person name="Dong Y."/>
            <person name="Chen Y."/>
            <person name="Ding Y."/>
            <person name="Zhao R."/>
            <person name="Feng M."/>
            <person name="Zhu Y."/>
            <person name="Feng Y."/>
            <person name="Jiang X."/>
            <person name="Zhu D."/>
            <person name="Xiang H."/>
            <person name="Feng X."/>
            <person name="Li S."/>
            <person name="Wang J."/>
            <person name="Zhang G."/>
            <person name="Kronforst M.R."/>
            <person name="Wang W."/>
        </authorList>
    </citation>
    <scope>NUCLEOTIDE SEQUENCE [LARGE SCALE GENOMIC DNA]</scope>
    <source>
        <strain evidence="2">Ya'a_city_454_Pm</strain>
        <tissue evidence="2">Whole body</tissue>
    </source>
</reference>
<keyword evidence="3" id="KW-1185">Reference proteome</keyword>
<evidence type="ECO:0000313" key="3">
    <source>
        <dbReference type="Proteomes" id="UP000053240"/>
    </source>
</evidence>
<proteinExistence type="predicted"/>
<dbReference type="EMBL" id="KQ460401">
    <property type="protein sequence ID" value="KPJ14952.1"/>
    <property type="molecule type" value="Genomic_DNA"/>
</dbReference>
<feature type="compositionally biased region" description="Polar residues" evidence="1">
    <location>
        <begin position="39"/>
        <end position="55"/>
    </location>
</feature>
<organism evidence="2 3">
    <name type="scientific">Papilio machaon</name>
    <name type="common">Old World swallowtail butterfly</name>
    <dbReference type="NCBI Taxonomy" id="76193"/>
    <lineage>
        <taxon>Eukaryota</taxon>
        <taxon>Metazoa</taxon>
        <taxon>Ecdysozoa</taxon>
        <taxon>Arthropoda</taxon>
        <taxon>Hexapoda</taxon>
        <taxon>Insecta</taxon>
        <taxon>Pterygota</taxon>
        <taxon>Neoptera</taxon>
        <taxon>Endopterygota</taxon>
        <taxon>Lepidoptera</taxon>
        <taxon>Glossata</taxon>
        <taxon>Ditrysia</taxon>
        <taxon>Papilionoidea</taxon>
        <taxon>Papilionidae</taxon>
        <taxon>Papilioninae</taxon>
        <taxon>Papilio</taxon>
    </lineage>
</organism>
<dbReference type="Proteomes" id="UP000053240">
    <property type="component" value="Unassembled WGS sequence"/>
</dbReference>
<name>A0A0N1IGR5_PAPMA</name>
<protein>
    <submittedName>
        <fullName evidence="2">Uncharacterized protein</fullName>
    </submittedName>
</protein>